<dbReference type="Pfam" id="PF13672">
    <property type="entry name" value="PP2C_2"/>
    <property type="match status" value="1"/>
</dbReference>
<dbReference type="AlphaFoldDB" id="A0A7L7LFF2"/>
<feature type="domain" description="PPM-type phosphatase" evidence="1">
    <location>
        <begin position="21"/>
        <end position="169"/>
    </location>
</feature>
<dbReference type="Proteomes" id="UP000514509">
    <property type="component" value="Chromosome"/>
</dbReference>
<dbReference type="KEGG" id="add:HUW48_15405"/>
<organism evidence="2 3">
    <name type="scientific">Adhaeribacter radiodurans</name>
    <dbReference type="NCBI Taxonomy" id="2745197"/>
    <lineage>
        <taxon>Bacteria</taxon>
        <taxon>Pseudomonadati</taxon>
        <taxon>Bacteroidota</taxon>
        <taxon>Cytophagia</taxon>
        <taxon>Cytophagales</taxon>
        <taxon>Hymenobacteraceae</taxon>
        <taxon>Adhaeribacter</taxon>
    </lineage>
</organism>
<reference evidence="2 3" key="2">
    <citation type="submission" date="2020-08" db="EMBL/GenBank/DDBJ databases">
        <title>Adhaeribacter dokdonensis sp. nov., isolated from the rhizosphere of Elymus tsukushiensis, a plant native to the Dokdo Islands, Republic of Korea.</title>
        <authorList>
            <person name="Ghim S.Y."/>
        </authorList>
    </citation>
    <scope>NUCLEOTIDE SEQUENCE [LARGE SCALE GENOMIC DNA]</scope>
    <source>
        <strain evidence="2 3">KUDC8001</strain>
    </source>
</reference>
<evidence type="ECO:0000313" key="3">
    <source>
        <dbReference type="Proteomes" id="UP000514509"/>
    </source>
</evidence>
<keyword evidence="3" id="KW-1185">Reference proteome</keyword>
<gene>
    <name evidence="2" type="ORF">HUW48_15405</name>
</gene>
<reference evidence="2 3" key="1">
    <citation type="submission" date="2020-06" db="EMBL/GenBank/DDBJ databases">
        <authorList>
            <person name="Hwang Y.J."/>
        </authorList>
    </citation>
    <scope>NUCLEOTIDE SEQUENCE [LARGE SCALE GENOMIC DNA]</scope>
    <source>
        <strain evidence="2 3">KUDC8001</strain>
    </source>
</reference>
<dbReference type="InterPro" id="IPR001932">
    <property type="entry name" value="PPM-type_phosphatase-like_dom"/>
</dbReference>
<proteinExistence type="predicted"/>
<name>A0A7L7LFF2_9BACT</name>
<sequence>MSNKLRLSFTQIATTSLDALLLQAVQEVKKDWLRQIQALPTDEQVVLRANIEQKNVPECATTLLISKISVNGELTAYRSGDCKMVLYTHTNRKLKVMNTTLLSKNDSSNDRLFFRLVLNAQKELDIQHNTPKYEIVKQANVQSIIAFTDGIGLESESLLNKPRAESFTDLREEIVYHLQGTADDKAICFIQIKSGKE</sequence>
<accession>A0A7L7LFF2</accession>
<dbReference type="RefSeq" id="WP_182416402.1">
    <property type="nucleotide sequence ID" value="NZ_CP055153.1"/>
</dbReference>
<protein>
    <submittedName>
        <fullName evidence="2">Protein phosphatase 2C domain-containing protein</fullName>
    </submittedName>
</protein>
<evidence type="ECO:0000313" key="2">
    <source>
        <dbReference type="EMBL" id="QMU31578.1"/>
    </source>
</evidence>
<dbReference type="EMBL" id="CP055153">
    <property type="protein sequence ID" value="QMU31578.1"/>
    <property type="molecule type" value="Genomic_DNA"/>
</dbReference>
<evidence type="ECO:0000259" key="1">
    <source>
        <dbReference type="Pfam" id="PF13672"/>
    </source>
</evidence>